<evidence type="ECO:0000256" key="4">
    <source>
        <dbReference type="ARBA" id="ARBA00022909"/>
    </source>
</evidence>
<comment type="pathway">
    <text evidence="2 6">Cofactor biosynthesis; tetrahydrofolate biosynthesis; 2-amino-4-hydroxy-6-hydroxymethyl-7,8-dihydropteridine diphosphate from 7,8-dihydroneopterin triphosphate: step 3/4.</text>
</comment>
<dbReference type="SMART" id="SM00905">
    <property type="entry name" value="FolB"/>
    <property type="match status" value="1"/>
</dbReference>
<dbReference type="NCBIfam" id="TIGR00526">
    <property type="entry name" value="folB_dom"/>
    <property type="match status" value="1"/>
</dbReference>
<dbReference type="PANTHER" id="PTHR42844:SF1">
    <property type="entry name" value="DIHYDRONEOPTERIN ALDOLASE 1-RELATED"/>
    <property type="match status" value="1"/>
</dbReference>
<evidence type="ECO:0000256" key="6">
    <source>
        <dbReference type="RuleBase" id="RU362079"/>
    </source>
</evidence>
<evidence type="ECO:0000256" key="1">
    <source>
        <dbReference type="ARBA" id="ARBA00001353"/>
    </source>
</evidence>
<dbReference type="PANTHER" id="PTHR42844">
    <property type="entry name" value="DIHYDRONEOPTERIN ALDOLASE 1-RELATED"/>
    <property type="match status" value="1"/>
</dbReference>
<evidence type="ECO:0000313" key="8">
    <source>
        <dbReference type="EMBL" id="KAK8966160.1"/>
    </source>
</evidence>
<keyword evidence="9" id="KW-1185">Reference proteome</keyword>
<organism evidence="8 9">
    <name type="scientific">Platanthera guangdongensis</name>
    <dbReference type="NCBI Taxonomy" id="2320717"/>
    <lineage>
        <taxon>Eukaryota</taxon>
        <taxon>Viridiplantae</taxon>
        <taxon>Streptophyta</taxon>
        <taxon>Embryophyta</taxon>
        <taxon>Tracheophyta</taxon>
        <taxon>Spermatophyta</taxon>
        <taxon>Magnoliopsida</taxon>
        <taxon>Liliopsida</taxon>
        <taxon>Asparagales</taxon>
        <taxon>Orchidaceae</taxon>
        <taxon>Orchidoideae</taxon>
        <taxon>Orchideae</taxon>
        <taxon>Orchidinae</taxon>
        <taxon>Platanthera</taxon>
    </lineage>
</organism>
<dbReference type="InterPro" id="IPR006157">
    <property type="entry name" value="FolB_dom"/>
</dbReference>
<comment type="similarity">
    <text evidence="3 6">Belongs to the DHNA family.</text>
</comment>
<evidence type="ECO:0000259" key="7">
    <source>
        <dbReference type="SMART" id="SM00905"/>
    </source>
</evidence>
<name>A0ABR2MPR2_9ASPA</name>
<dbReference type="Proteomes" id="UP001412067">
    <property type="component" value="Unassembled WGS sequence"/>
</dbReference>
<dbReference type="InterPro" id="IPR006156">
    <property type="entry name" value="Dihydroneopterin_aldolase"/>
</dbReference>
<sequence length="210" mass="23891">MGEKDLFDQDKLVLRGLQFHGYHGVKQEERTLGQKFLLDIDAWLDLSTAGKSDSIADTVSYTDIYRIAKEIVEGPSQNLLESVAHLIANATLIKFPKMHAVRIKVGKPHVAVRGQLDYLGVEILRYRNRGTSVPEAKDEEQEQQGVLSWSWCWLLGPKLYATAVVPIDSLLMRRYRTLQAGHLFVVYSSAPRRGRPSREFVQLQRPSLLF</sequence>
<evidence type="ECO:0000256" key="3">
    <source>
        <dbReference type="ARBA" id="ARBA00005708"/>
    </source>
</evidence>
<keyword evidence="5 6" id="KW-0456">Lyase</keyword>
<protein>
    <recommendedName>
        <fullName evidence="6">7,8-dihydroneopterin aldolase</fullName>
        <ecNumber evidence="6">4.1.2.25</ecNumber>
    </recommendedName>
</protein>
<feature type="domain" description="Dihydroneopterin aldolase/epimerase" evidence="7">
    <location>
        <begin position="12"/>
        <end position="125"/>
    </location>
</feature>
<dbReference type="SUPFAM" id="SSF55620">
    <property type="entry name" value="Tetrahydrobiopterin biosynthesis enzymes-like"/>
    <property type="match status" value="1"/>
</dbReference>
<comment type="catalytic activity">
    <reaction evidence="1 6">
        <text>7,8-dihydroneopterin = 6-hydroxymethyl-7,8-dihydropterin + glycolaldehyde</text>
        <dbReference type="Rhea" id="RHEA:10540"/>
        <dbReference type="ChEBI" id="CHEBI:17001"/>
        <dbReference type="ChEBI" id="CHEBI:17071"/>
        <dbReference type="ChEBI" id="CHEBI:44841"/>
        <dbReference type="EC" id="4.1.2.25"/>
    </reaction>
</comment>
<proteinExistence type="inferred from homology"/>
<comment type="caution">
    <text evidence="8">The sequence shown here is derived from an EMBL/GenBank/DDBJ whole genome shotgun (WGS) entry which is preliminary data.</text>
</comment>
<dbReference type="Pfam" id="PF02152">
    <property type="entry name" value="FolB"/>
    <property type="match status" value="1"/>
</dbReference>
<comment type="function">
    <text evidence="6">Catalyzes the conversion of 7,8-dihydroneopterin to 6-hydroxymethyl-7,8-dihydropterin.</text>
</comment>
<dbReference type="NCBIfam" id="TIGR00525">
    <property type="entry name" value="folB"/>
    <property type="match status" value="1"/>
</dbReference>
<accession>A0ABR2MPR2</accession>
<evidence type="ECO:0000256" key="5">
    <source>
        <dbReference type="ARBA" id="ARBA00023239"/>
    </source>
</evidence>
<evidence type="ECO:0000313" key="9">
    <source>
        <dbReference type="Proteomes" id="UP001412067"/>
    </source>
</evidence>
<dbReference type="InterPro" id="IPR043133">
    <property type="entry name" value="GTP-CH-I_C/QueF"/>
</dbReference>
<evidence type="ECO:0000256" key="2">
    <source>
        <dbReference type="ARBA" id="ARBA00005013"/>
    </source>
</evidence>
<keyword evidence="4 6" id="KW-0289">Folate biosynthesis</keyword>
<dbReference type="Gene3D" id="3.30.1130.10">
    <property type="match status" value="1"/>
</dbReference>
<dbReference type="EMBL" id="JBBWWR010000005">
    <property type="protein sequence ID" value="KAK8966160.1"/>
    <property type="molecule type" value="Genomic_DNA"/>
</dbReference>
<dbReference type="CDD" id="cd00534">
    <property type="entry name" value="DHNA_DHNTPE"/>
    <property type="match status" value="1"/>
</dbReference>
<dbReference type="EC" id="4.1.2.25" evidence="6"/>
<gene>
    <name evidence="8" type="primary">FOLB1</name>
    <name evidence="8" type="ORF">KSP40_PGU007369</name>
</gene>
<reference evidence="8 9" key="1">
    <citation type="journal article" date="2022" name="Nat. Plants">
        <title>Genomes of leafy and leafless Platanthera orchids illuminate the evolution of mycoheterotrophy.</title>
        <authorList>
            <person name="Li M.H."/>
            <person name="Liu K.W."/>
            <person name="Li Z."/>
            <person name="Lu H.C."/>
            <person name="Ye Q.L."/>
            <person name="Zhang D."/>
            <person name="Wang J.Y."/>
            <person name="Li Y.F."/>
            <person name="Zhong Z.M."/>
            <person name="Liu X."/>
            <person name="Yu X."/>
            <person name="Liu D.K."/>
            <person name="Tu X.D."/>
            <person name="Liu B."/>
            <person name="Hao Y."/>
            <person name="Liao X.Y."/>
            <person name="Jiang Y.T."/>
            <person name="Sun W.H."/>
            <person name="Chen J."/>
            <person name="Chen Y.Q."/>
            <person name="Ai Y."/>
            <person name="Zhai J.W."/>
            <person name="Wu S.S."/>
            <person name="Zhou Z."/>
            <person name="Hsiao Y.Y."/>
            <person name="Wu W.L."/>
            <person name="Chen Y.Y."/>
            <person name="Lin Y.F."/>
            <person name="Hsu J.L."/>
            <person name="Li C.Y."/>
            <person name="Wang Z.W."/>
            <person name="Zhao X."/>
            <person name="Zhong W.Y."/>
            <person name="Ma X.K."/>
            <person name="Ma L."/>
            <person name="Huang J."/>
            <person name="Chen G.Z."/>
            <person name="Huang M.Z."/>
            <person name="Huang L."/>
            <person name="Peng D.H."/>
            <person name="Luo Y.B."/>
            <person name="Zou S.Q."/>
            <person name="Chen S.P."/>
            <person name="Lan S."/>
            <person name="Tsai W.C."/>
            <person name="Van de Peer Y."/>
            <person name="Liu Z.J."/>
        </authorList>
    </citation>
    <scope>NUCLEOTIDE SEQUENCE [LARGE SCALE GENOMIC DNA]</scope>
    <source>
        <strain evidence="8">Lor288</strain>
    </source>
</reference>